<organism evidence="2 3">
    <name type="scientific">Rhipicephalus microplus</name>
    <name type="common">Cattle tick</name>
    <name type="synonym">Boophilus microplus</name>
    <dbReference type="NCBI Taxonomy" id="6941"/>
    <lineage>
        <taxon>Eukaryota</taxon>
        <taxon>Metazoa</taxon>
        <taxon>Ecdysozoa</taxon>
        <taxon>Arthropoda</taxon>
        <taxon>Chelicerata</taxon>
        <taxon>Arachnida</taxon>
        <taxon>Acari</taxon>
        <taxon>Parasitiformes</taxon>
        <taxon>Ixodida</taxon>
        <taxon>Ixodoidea</taxon>
        <taxon>Ixodidae</taxon>
        <taxon>Rhipicephalinae</taxon>
        <taxon>Rhipicephalus</taxon>
        <taxon>Boophilus</taxon>
    </lineage>
</organism>
<evidence type="ECO:0000256" key="1">
    <source>
        <dbReference type="ARBA" id="ARBA00004123"/>
    </source>
</evidence>
<dbReference type="InterPro" id="IPR009057">
    <property type="entry name" value="Homeodomain-like_sf"/>
</dbReference>
<dbReference type="Proteomes" id="UP000821866">
    <property type="component" value="Chromosome 6"/>
</dbReference>
<dbReference type="GO" id="GO:0005634">
    <property type="term" value="C:nucleus"/>
    <property type="evidence" value="ECO:0007669"/>
    <property type="project" value="UniProtKB-SubCell"/>
</dbReference>
<gene>
    <name evidence="2" type="ORF">HPB51_025569</name>
</gene>
<evidence type="ECO:0008006" key="4">
    <source>
        <dbReference type="Google" id="ProtNLM"/>
    </source>
</evidence>
<comment type="subcellular location">
    <subcellularLocation>
        <location evidence="1">Nucleus</location>
    </subcellularLocation>
</comment>
<evidence type="ECO:0000313" key="3">
    <source>
        <dbReference type="Proteomes" id="UP000821866"/>
    </source>
</evidence>
<reference evidence="2" key="1">
    <citation type="journal article" date="2020" name="Cell">
        <title>Large-Scale Comparative Analyses of Tick Genomes Elucidate Their Genetic Diversity and Vector Capacities.</title>
        <authorList>
            <consortium name="Tick Genome and Microbiome Consortium (TIGMIC)"/>
            <person name="Jia N."/>
            <person name="Wang J."/>
            <person name="Shi W."/>
            <person name="Du L."/>
            <person name="Sun Y."/>
            <person name="Zhan W."/>
            <person name="Jiang J.F."/>
            <person name="Wang Q."/>
            <person name="Zhang B."/>
            <person name="Ji P."/>
            <person name="Bell-Sakyi L."/>
            <person name="Cui X.M."/>
            <person name="Yuan T.T."/>
            <person name="Jiang B.G."/>
            <person name="Yang W.F."/>
            <person name="Lam T.T."/>
            <person name="Chang Q.C."/>
            <person name="Ding S.J."/>
            <person name="Wang X.J."/>
            <person name="Zhu J.G."/>
            <person name="Ruan X.D."/>
            <person name="Zhao L."/>
            <person name="Wei J.T."/>
            <person name="Ye R.Z."/>
            <person name="Que T.C."/>
            <person name="Du C.H."/>
            <person name="Zhou Y.H."/>
            <person name="Cheng J.X."/>
            <person name="Dai P.F."/>
            <person name="Guo W.B."/>
            <person name="Han X.H."/>
            <person name="Huang E.J."/>
            <person name="Li L.F."/>
            <person name="Wei W."/>
            <person name="Gao Y.C."/>
            <person name="Liu J.Z."/>
            <person name="Shao H.Z."/>
            <person name="Wang X."/>
            <person name="Wang C.C."/>
            <person name="Yang T.C."/>
            <person name="Huo Q.B."/>
            <person name="Li W."/>
            <person name="Chen H.Y."/>
            <person name="Chen S.E."/>
            <person name="Zhou L.G."/>
            <person name="Ni X.B."/>
            <person name="Tian J.H."/>
            <person name="Sheng Y."/>
            <person name="Liu T."/>
            <person name="Pan Y.S."/>
            <person name="Xia L.Y."/>
            <person name="Li J."/>
            <person name="Zhao F."/>
            <person name="Cao W.C."/>
        </authorList>
    </citation>
    <scope>NUCLEOTIDE SEQUENCE</scope>
    <source>
        <strain evidence="2">Rmic-2018</strain>
    </source>
</reference>
<dbReference type="EMBL" id="JABSTU010000008">
    <property type="protein sequence ID" value="KAH8024584.1"/>
    <property type="molecule type" value="Genomic_DNA"/>
</dbReference>
<keyword evidence="3" id="KW-1185">Reference proteome</keyword>
<sequence>MASLKHKALSLEKKPDIPKAIDKQPARKRVDIAKDLRVPRSTLNSIVSKHSKIEGNAILFNLKAKQARGEEHGNLDDALLTSFKQARAAGINSDSCTLHKKVTKIANRLGIADFAESNSRIDIFTRGTASLTKQ</sequence>
<dbReference type="AlphaFoldDB" id="A0A9J6DRT6"/>
<dbReference type="SUPFAM" id="SSF46689">
    <property type="entry name" value="Homeodomain-like"/>
    <property type="match status" value="1"/>
</dbReference>
<protein>
    <recommendedName>
        <fullName evidence="4">HTH psq-type domain-containing protein</fullName>
    </recommendedName>
</protein>
<evidence type="ECO:0000313" key="2">
    <source>
        <dbReference type="EMBL" id="KAH8024584.1"/>
    </source>
</evidence>
<accession>A0A9J6DRT6</accession>
<dbReference type="Gene3D" id="1.10.10.60">
    <property type="entry name" value="Homeodomain-like"/>
    <property type="match status" value="2"/>
</dbReference>
<comment type="caution">
    <text evidence="2">The sequence shown here is derived from an EMBL/GenBank/DDBJ whole genome shotgun (WGS) entry which is preliminary data.</text>
</comment>
<proteinExistence type="predicted"/>
<name>A0A9J6DRT6_RHIMP</name>
<reference evidence="2" key="2">
    <citation type="submission" date="2021-09" db="EMBL/GenBank/DDBJ databases">
        <authorList>
            <person name="Jia N."/>
            <person name="Wang J."/>
            <person name="Shi W."/>
            <person name="Du L."/>
            <person name="Sun Y."/>
            <person name="Zhan W."/>
            <person name="Jiang J."/>
            <person name="Wang Q."/>
            <person name="Zhang B."/>
            <person name="Ji P."/>
            <person name="Sakyi L.B."/>
            <person name="Cui X."/>
            <person name="Yuan T."/>
            <person name="Jiang B."/>
            <person name="Yang W."/>
            <person name="Lam T.T.-Y."/>
            <person name="Chang Q."/>
            <person name="Ding S."/>
            <person name="Wang X."/>
            <person name="Zhu J."/>
            <person name="Ruan X."/>
            <person name="Zhao L."/>
            <person name="Wei J."/>
            <person name="Que T."/>
            <person name="Du C."/>
            <person name="Cheng J."/>
            <person name="Dai P."/>
            <person name="Han X."/>
            <person name="Huang E."/>
            <person name="Gao Y."/>
            <person name="Liu J."/>
            <person name="Shao H."/>
            <person name="Ye R."/>
            <person name="Li L."/>
            <person name="Wei W."/>
            <person name="Wang X."/>
            <person name="Wang C."/>
            <person name="Huo Q."/>
            <person name="Li W."/>
            <person name="Guo W."/>
            <person name="Chen H."/>
            <person name="Chen S."/>
            <person name="Zhou L."/>
            <person name="Zhou L."/>
            <person name="Ni X."/>
            <person name="Tian J."/>
            <person name="Zhou Y."/>
            <person name="Sheng Y."/>
            <person name="Liu T."/>
            <person name="Pan Y."/>
            <person name="Xia L."/>
            <person name="Li J."/>
            <person name="Zhao F."/>
            <person name="Cao W."/>
        </authorList>
    </citation>
    <scope>NUCLEOTIDE SEQUENCE</scope>
    <source>
        <strain evidence="2">Rmic-2018</strain>
        <tissue evidence="2">Larvae</tissue>
    </source>
</reference>